<feature type="region of interest" description="Disordered" evidence="1">
    <location>
        <begin position="109"/>
        <end position="134"/>
    </location>
</feature>
<reference evidence="2" key="1">
    <citation type="submission" date="2016-07" db="EMBL/GenBank/DDBJ databases">
        <authorList>
            <person name="Bretaudeau A."/>
        </authorList>
    </citation>
    <scope>NUCLEOTIDE SEQUENCE</scope>
    <source>
        <strain evidence="2">Rice</strain>
        <tissue evidence="2">Whole body</tissue>
    </source>
</reference>
<protein>
    <submittedName>
        <fullName evidence="2">SFRICE_018588</fullName>
    </submittedName>
</protein>
<accession>A0A2H1V2R4</accession>
<proteinExistence type="predicted"/>
<evidence type="ECO:0000313" key="2">
    <source>
        <dbReference type="EMBL" id="SOQ34652.1"/>
    </source>
</evidence>
<sequence length="261" mass="28985">MFVVAPVTTNHAPRLGIHVTPEAKMARSKMAGYPPFPLPNPIILNPHFSNLQRASHMRFRRLENCKMQIMFRSGTSKPADGSLDECLAHHRIGPPARHLAEHQAICTAERGSDTTALPPSRAPPAPRGRGKELERSIQISPICSHPSSPASASQSRSYFVFLFCAASPGTQMQSADSKTANAYTFAFEIQLYFWRHKASFWLAKLVSVTSNSTKARSPPEARNRGRDSVQVACRGAARRKKTYNKLRSRVEPVPWPVFGVR</sequence>
<gene>
    <name evidence="2" type="ORF">SFRICE_018588</name>
</gene>
<name>A0A2H1V2R4_SPOFR</name>
<evidence type="ECO:0000256" key="1">
    <source>
        <dbReference type="SAM" id="MobiDB-lite"/>
    </source>
</evidence>
<organism evidence="2">
    <name type="scientific">Spodoptera frugiperda</name>
    <name type="common">Fall armyworm</name>
    <dbReference type="NCBI Taxonomy" id="7108"/>
    <lineage>
        <taxon>Eukaryota</taxon>
        <taxon>Metazoa</taxon>
        <taxon>Ecdysozoa</taxon>
        <taxon>Arthropoda</taxon>
        <taxon>Hexapoda</taxon>
        <taxon>Insecta</taxon>
        <taxon>Pterygota</taxon>
        <taxon>Neoptera</taxon>
        <taxon>Endopterygota</taxon>
        <taxon>Lepidoptera</taxon>
        <taxon>Glossata</taxon>
        <taxon>Ditrysia</taxon>
        <taxon>Noctuoidea</taxon>
        <taxon>Noctuidae</taxon>
        <taxon>Amphipyrinae</taxon>
        <taxon>Spodoptera</taxon>
    </lineage>
</organism>
<dbReference type="AlphaFoldDB" id="A0A2H1V2R4"/>
<dbReference type="EMBL" id="ODYU01000233">
    <property type="protein sequence ID" value="SOQ34652.1"/>
    <property type="molecule type" value="Genomic_DNA"/>
</dbReference>